<dbReference type="AlphaFoldDB" id="A0A813FN21"/>
<evidence type="ECO:0000256" key="2">
    <source>
        <dbReference type="ARBA" id="ARBA00005887"/>
    </source>
</evidence>
<feature type="chain" id="PRO_5032339117" description="Ammonium transporter AmtB-like domain-containing protein" evidence="9">
    <location>
        <begin position="23"/>
        <end position="429"/>
    </location>
</feature>
<dbReference type="PANTHER" id="PTHR43029:SF10">
    <property type="entry name" value="AMMONIUM TRANSPORTER MEP2"/>
    <property type="match status" value="1"/>
</dbReference>
<sequence length="429" mass="45866">MFVCAALGVAVVLLVINCAVFAASHALDGDAISRSTCVFYAVLTAVLLLVIIRTIHDCALRLSDLERAAQRLRCFLLDLALAKEQGKHKKVVAEKAEAVKSDSDEDAQHVKEKKEASFSADSLFADAPGPASYAPPVPLSQKSGISAADSVYIIACTGLVQFMTPGLALFYGGPAPLEPSGRSGSVYGILQQCFSFSSGFRAIGRWYAVGFSLSSQLSLIRFGSGVVVGSPMDFPFWVGVSKHEPWPATHLSKELFATFQMMFAVIAPILMTGTFADRMRFGPYLIFICVWSILVYFPWVHMIWGGGFFQTYGVWDFAGGIAWPGWSALATALALGPRKAKVECKDLGEPHNVPIVVVGTGILWFGWFGFNGGSALAMNATATTAVTNSHLAAASAVCVWGAIDWMREGKAKLVPMCIACVAGLVVVTP</sequence>
<evidence type="ECO:0000256" key="5">
    <source>
        <dbReference type="ARBA" id="ARBA00022989"/>
    </source>
</evidence>
<comment type="subcellular location">
    <subcellularLocation>
        <location evidence="1">Membrane</location>
        <topology evidence="1">Multi-pass membrane protein</topology>
    </subcellularLocation>
</comment>
<dbReference type="Gene3D" id="1.10.3430.10">
    <property type="entry name" value="Ammonium transporter AmtB like domains"/>
    <property type="match status" value="1"/>
</dbReference>
<reference evidence="11" key="1">
    <citation type="submission" date="2021-02" db="EMBL/GenBank/DDBJ databases">
        <authorList>
            <person name="Dougan E. K."/>
            <person name="Rhodes N."/>
            <person name="Thang M."/>
            <person name="Chan C."/>
        </authorList>
    </citation>
    <scope>NUCLEOTIDE SEQUENCE</scope>
</reference>
<dbReference type="OMA" id="TEHGWHT"/>
<feature type="transmembrane region" description="Helical" evidence="8">
    <location>
        <begin position="312"/>
        <end position="333"/>
    </location>
</feature>
<evidence type="ECO:0000256" key="8">
    <source>
        <dbReference type="SAM" id="Phobius"/>
    </source>
</evidence>
<gene>
    <name evidence="11" type="ORF">PGLA1383_LOCUS32856</name>
</gene>
<dbReference type="InterPro" id="IPR029020">
    <property type="entry name" value="Ammonium/urea_transptr"/>
</dbReference>
<evidence type="ECO:0000256" key="9">
    <source>
        <dbReference type="SAM" id="SignalP"/>
    </source>
</evidence>
<dbReference type="GO" id="GO:0008519">
    <property type="term" value="F:ammonium channel activity"/>
    <property type="evidence" value="ECO:0007669"/>
    <property type="project" value="InterPro"/>
</dbReference>
<keyword evidence="9" id="KW-0732">Signal</keyword>
<name>A0A813FN21_POLGL</name>
<accession>A0A813FN21</accession>
<dbReference type="Pfam" id="PF00909">
    <property type="entry name" value="Ammonium_transp"/>
    <property type="match status" value="1"/>
</dbReference>
<evidence type="ECO:0000256" key="1">
    <source>
        <dbReference type="ARBA" id="ARBA00004141"/>
    </source>
</evidence>
<dbReference type="EMBL" id="CAJNNV010025569">
    <property type="protein sequence ID" value="CAE8615137.1"/>
    <property type="molecule type" value="Genomic_DNA"/>
</dbReference>
<keyword evidence="6 8" id="KW-0472">Membrane</keyword>
<evidence type="ECO:0000313" key="11">
    <source>
        <dbReference type="EMBL" id="CAE8615137.1"/>
    </source>
</evidence>
<proteinExistence type="inferred from homology"/>
<dbReference type="GO" id="GO:0005886">
    <property type="term" value="C:plasma membrane"/>
    <property type="evidence" value="ECO:0007669"/>
    <property type="project" value="TreeGrafter"/>
</dbReference>
<feature type="transmembrane region" description="Helical" evidence="8">
    <location>
        <begin position="353"/>
        <end position="370"/>
    </location>
</feature>
<dbReference type="InterPro" id="IPR024041">
    <property type="entry name" value="NH4_transpt_AmtB-like_dom"/>
</dbReference>
<keyword evidence="4 8" id="KW-0812">Transmembrane</keyword>
<dbReference type="Proteomes" id="UP000654075">
    <property type="component" value="Unassembled WGS sequence"/>
</dbReference>
<feature type="transmembrane region" description="Helical" evidence="8">
    <location>
        <begin position="382"/>
        <end position="403"/>
    </location>
</feature>
<protein>
    <recommendedName>
        <fullName evidence="10">Ammonium transporter AmtB-like domain-containing protein</fullName>
    </recommendedName>
</protein>
<evidence type="ECO:0000256" key="6">
    <source>
        <dbReference type="ARBA" id="ARBA00023136"/>
    </source>
</evidence>
<feature type="domain" description="Ammonium transporter AmtB-like" evidence="10">
    <location>
        <begin position="152"/>
        <end position="429"/>
    </location>
</feature>
<evidence type="ECO:0000256" key="4">
    <source>
        <dbReference type="ARBA" id="ARBA00022692"/>
    </source>
</evidence>
<keyword evidence="5 8" id="KW-1133">Transmembrane helix</keyword>
<evidence type="ECO:0000256" key="7">
    <source>
        <dbReference type="ARBA" id="ARBA00023177"/>
    </source>
</evidence>
<dbReference type="OrthoDB" id="534912at2759"/>
<feature type="transmembrane region" description="Helical" evidence="8">
    <location>
        <begin position="32"/>
        <end position="52"/>
    </location>
</feature>
<feature type="non-terminal residue" evidence="11">
    <location>
        <position position="429"/>
    </location>
</feature>
<comment type="similarity">
    <text evidence="2">Belongs to the ammonia transporter channel (TC 1.A.11.2) family.</text>
</comment>
<comment type="caution">
    <text evidence="11">The sequence shown here is derived from an EMBL/GenBank/DDBJ whole genome shotgun (WGS) entry which is preliminary data.</text>
</comment>
<dbReference type="SUPFAM" id="SSF111352">
    <property type="entry name" value="Ammonium transporter"/>
    <property type="match status" value="1"/>
</dbReference>
<feature type="transmembrane region" description="Helical" evidence="8">
    <location>
        <begin position="151"/>
        <end position="171"/>
    </location>
</feature>
<keyword evidence="3" id="KW-0813">Transport</keyword>
<dbReference type="PANTHER" id="PTHR43029">
    <property type="entry name" value="AMMONIUM TRANSPORTER MEP2"/>
    <property type="match status" value="1"/>
</dbReference>
<evidence type="ECO:0000313" key="12">
    <source>
        <dbReference type="Proteomes" id="UP000654075"/>
    </source>
</evidence>
<dbReference type="InterPro" id="IPR001905">
    <property type="entry name" value="Ammonium_transpt"/>
</dbReference>
<keyword evidence="12" id="KW-1185">Reference proteome</keyword>
<evidence type="ECO:0000259" key="10">
    <source>
        <dbReference type="Pfam" id="PF00909"/>
    </source>
</evidence>
<evidence type="ECO:0000256" key="3">
    <source>
        <dbReference type="ARBA" id="ARBA00022448"/>
    </source>
</evidence>
<keyword evidence="7" id="KW-0924">Ammonia transport</keyword>
<feature type="transmembrane region" description="Helical" evidence="8">
    <location>
        <begin position="283"/>
        <end position="300"/>
    </location>
</feature>
<feature type="signal peptide" evidence="9">
    <location>
        <begin position="1"/>
        <end position="22"/>
    </location>
</feature>
<feature type="transmembrane region" description="Helical" evidence="8">
    <location>
        <begin position="255"/>
        <end position="276"/>
    </location>
</feature>
<organism evidence="11 12">
    <name type="scientific">Polarella glacialis</name>
    <name type="common">Dinoflagellate</name>
    <dbReference type="NCBI Taxonomy" id="89957"/>
    <lineage>
        <taxon>Eukaryota</taxon>
        <taxon>Sar</taxon>
        <taxon>Alveolata</taxon>
        <taxon>Dinophyceae</taxon>
        <taxon>Suessiales</taxon>
        <taxon>Suessiaceae</taxon>
        <taxon>Polarella</taxon>
    </lineage>
</organism>